<dbReference type="PANTHER" id="PTHR43214">
    <property type="entry name" value="TWO-COMPONENT RESPONSE REGULATOR"/>
    <property type="match status" value="1"/>
</dbReference>
<dbReference type="EMBL" id="QXGH01000029">
    <property type="protein sequence ID" value="RHW24825.1"/>
    <property type="molecule type" value="Genomic_DNA"/>
</dbReference>
<dbReference type="InterPro" id="IPR039420">
    <property type="entry name" value="WalR-like"/>
</dbReference>
<dbReference type="Pfam" id="PF00196">
    <property type="entry name" value="GerE"/>
    <property type="match status" value="1"/>
</dbReference>
<evidence type="ECO:0000259" key="4">
    <source>
        <dbReference type="PROSITE" id="PS50043"/>
    </source>
</evidence>
<dbReference type="AlphaFoldDB" id="A0A417XWY2"/>
<protein>
    <submittedName>
        <fullName evidence="6">DNA-binding response regulator</fullName>
    </submittedName>
</protein>
<dbReference type="CDD" id="cd17535">
    <property type="entry name" value="REC_NarL-like"/>
    <property type="match status" value="1"/>
</dbReference>
<feature type="domain" description="HTH luxR-type" evidence="4">
    <location>
        <begin position="147"/>
        <end position="212"/>
    </location>
</feature>
<evidence type="ECO:0000259" key="5">
    <source>
        <dbReference type="PROSITE" id="PS50110"/>
    </source>
</evidence>
<dbReference type="GO" id="GO:0003677">
    <property type="term" value="F:DNA binding"/>
    <property type="evidence" value="ECO:0007669"/>
    <property type="project" value="UniProtKB-KW"/>
</dbReference>
<gene>
    <name evidence="6" type="ORF">D0Z08_22935</name>
</gene>
<dbReference type="Gene3D" id="3.40.50.2300">
    <property type="match status" value="1"/>
</dbReference>
<dbReference type="RefSeq" id="WP_118927599.1">
    <property type="nucleotide sequence ID" value="NZ_QXGH01000029.1"/>
</dbReference>
<keyword evidence="1 3" id="KW-0597">Phosphoprotein</keyword>
<dbReference type="Pfam" id="PF00072">
    <property type="entry name" value="Response_reg"/>
    <property type="match status" value="1"/>
</dbReference>
<dbReference type="SMART" id="SM00421">
    <property type="entry name" value="HTH_LUXR"/>
    <property type="match status" value="1"/>
</dbReference>
<dbReference type="PROSITE" id="PS50110">
    <property type="entry name" value="RESPONSE_REGULATORY"/>
    <property type="match status" value="1"/>
</dbReference>
<sequence>MEPLRVMVVDDHDNFRRGLEAMLTAADSVELVGTAADGRTAVEVALEQQPDVILMDLHMPRLNGVEATARIVQSSPHIGVLVLTMMEDEESVFAAIRAGARGYLLKGARRSEILRSIEAVSAGEVIFGPGIADRMMSYFRGVRLKPTSQTFPQLTERERIILGRIADGLENAEIARELGLSVKTVRNHVSNIFAKLQVAHRAQAVILAREAGLETPD</sequence>
<proteinExistence type="predicted"/>
<comment type="caution">
    <text evidence="6">The sequence shown here is derived from an EMBL/GenBank/DDBJ whole genome shotgun (WGS) entry which is preliminary data.</text>
</comment>
<dbReference type="SMART" id="SM00448">
    <property type="entry name" value="REC"/>
    <property type="match status" value="1"/>
</dbReference>
<dbReference type="PROSITE" id="PS00622">
    <property type="entry name" value="HTH_LUXR_1"/>
    <property type="match status" value="1"/>
</dbReference>
<dbReference type="InterPro" id="IPR001789">
    <property type="entry name" value="Sig_transdc_resp-reg_receiver"/>
</dbReference>
<dbReference type="Proteomes" id="UP000283644">
    <property type="component" value="Unassembled WGS sequence"/>
</dbReference>
<dbReference type="InterPro" id="IPR011006">
    <property type="entry name" value="CheY-like_superfamily"/>
</dbReference>
<dbReference type="OrthoDB" id="9808843at2"/>
<accession>A0A417XWY2</accession>
<feature type="domain" description="Response regulatory" evidence="5">
    <location>
        <begin position="5"/>
        <end position="121"/>
    </location>
</feature>
<dbReference type="InterPro" id="IPR058245">
    <property type="entry name" value="NreC/VraR/RcsB-like_REC"/>
</dbReference>
<evidence type="ECO:0000313" key="7">
    <source>
        <dbReference type="Proteomes" id="UP000283644"/>
    </source>
</evidence>
<feature type="modified residue" description="4-aspartylphosphate" evidence="3">
    <location>
        <position position="56"/>
    </location>
</feature>
<dbReference type="InterPro" id="IPR000792">
    <property type="entry name" value="Tscrpt_reg_LuxR_C"/>
</dbReference>
<dbReference type="PRINTS" id="PR00038">
    <property type="entry name" value="HTHLUXR"/>
</dbReference>
<evidence type="ECO:0000256" key="1">
    <source>
        <dbReference type="ARBA" id="ARBA00022553"/>
    </source>
</evidence>
<keyword evidence="7" id="KW-1185">Reference proteome</keyword>
<evidence type="ECO:0000256" key="2">
    <source>
        <dbReference type="ARBA" id="ARBA00023125"/>
    </source>
</evidence>
<name>A0A417XWY2_9ACTN</name>
<dbReference type="GO" id="GO:0006355">
    <property type="term" value="P:regulation of DNA-templated transcription"/>
    <property type="evidence" value="ECO:0007669"/>
    <property type="project" value="InterPro"/>
</dbReference>
<evidence type="ECO:0000256" key="3">
    <source>
        <dbReference type="PROSITE-ProRule" id="PRU00169"/>
    </source>
</evidence>
<dbReference type="CDD" id="cd06170">
    <property type="entry name" value="LuxR_C_like"/>
    <property type="match status" value="1"/>
</dbReference>
<evidence type="ECO:0000313" key="6">
    <source>
        <dbReference type="EMBL" id="RHW24825.1"/>
    </source>
</evidence>
<dbReference type="GO" id="GO:0000160">
    <property type="term" value="P:phosphorelay signal transduction system"/>
    <property type="evidence" value="ECO:0007669"/>
    <property type="project" value="InterPro"/>
</dbReference>
<dbReference type="SUPFAM" id="SSF52172">
    <property type="entry name" value="CheY-like"/>
    <property type="match status" value="1"/>
</dbReference>
<dbReference type="SUPFAM" id="SSF46894">
    <property type="entry name" value="C-terminal effector domain of the bipartite response regulators"/>
    <property type="match status" value="1"/>
</dbReference>
<reference evidence="6 7" key="1">
    <citation type="submission" date="2018-09" db="EMBL/GenBank/DDBJ databases">
        <title>Genome sequencing of Nocardioides immobilis CCTCC AB 2017083 for comparison to Nocardioides silvaticus.</title>
        <authorList>
            <person name="Li C."/>
            <person name="Wang G."/>
        </authorList>
    </citation>
    <scope>NUCLEOTIDE SEQUENCE [LARGE SCALE GENOMIC DNA]</scope>
    <source>
        <strain evidence="6 7">CCTCC AB 2017083</strain>
    </source>
</reference>
<dbReference type="PROSITE" id="PS50043">
    <property type="entry name" value="HTH_LUXR_2"/>
    <property type="match status" value="1"/>
</dbReference>
<keyword evidence="2 6" id="KW-0238">DNA-binding</keyword>
<dbReference type="InterPro" id="IPR016032">
    <property type="entry name" value="Sig_transdc_resp-reg_C-effctor"/>
</dbReference>
<organism evidence="6 7">
    <name type="scientific">Nocardioides immobilis</name>
    <dbReference type="NCBI Taxonomy" id="2049295"/>
    <lineage>
        <taxon>Bacteria</taxon>
        <taxon>Bacillati</taxon>
        <taxon>Actinomycetota</taxon>
        <taxon>Actinomycetes</taxon>
        <taxon>Propionibacteriales</taxon>
        <taxon>Nocardioidaceae</taxon>
        <taxon>Nocardioides</taxon>
    </lineage>
</organism>